<sequence length="205" mass="22886">MISKAASNFWARPTESHHQQLGYLDISQSSTCLLLLMLMPTFLSPADHLAAGAHVRVADFDSNTLDRTMKPLDVNLPPTLPMNFGTDNSTLVRAQIGSTAHLPCVVHNIGEGVVTWIRRQKDHHLLTVGLTTWASDERFQARHFQHSEDWTLQVKFVQPKDAGLYECQVSVHPPSSIFLFLEVVGELNIKDIINTLVLLKLLSAI</sequence>
<dbReference type="Proteomes" id="UP001239111">
    <property type="component" value="Chromosome 1"/>
</dbReference>
<gene>
    <name evidence="1" type="ORF">QAD02_019674</name>
</gene>
<protein>
    <submittedName>
        <fullName evidence="1">Uncharacterized protein</fullName>
    </submittedName>
</protein>
<comment type="caution">
    <text evidence="1">The sequence shown here is derived from an EMBL/GenBank/DDBJ whole genome shotgun (WGS) entry which is preliminary data.</text>
</comment>
<keyword evidence="2" id="KW-1185">Reference proteome</keyword>
<evidence type="ECO:0000313" key="2">
    <source>
        <dbReference type="Proteomes" id="UP001239111"/>
    </source>
</evidence>
<proteinExistence type="predicted"/>
<evidence type="ECO:0000313" key="1">
    <source>
        <dbReference type="EMBL" id="KAJ8683882.1"/>
    </source>
</evidence>
<dbReference type="EMBL" id="CM056741">
    <property type="protein sequence ID" value="KAJ8683882.1"/>
    <property type="molecule type" value="Genomic_DNA"/>
</dbReference>
<accession>A0ACC2PK91</accession>
<name>A0ACC2PK91_9HYME</name>
<reference evidence="1" key="1">
    <citation type="submission" date="2023-04" db="EMBL/GenBank/DDBJ databases">
        <title>A chromosome-level genome assembly of the parasitoid wasp Eretmocerus hayati.</title>
        <authorList>
            <person name="Zhong Y."/>
            <person name="Liu S."/>
            <person name="Liu Y."/>
        </authorList>
    </citation>
    <scope>NUCLEOTIDE SEQUENCE</scope>
    <source>
        <strain evidence="1">ZJU_SS_LIU_2023</strain>
    </source>
</reference>
<organism evidence="1 2">
    <name type="scientific">Eretmocerus hayati</name>
    <dbReference type="NCBI Taxonomy" id="131215"/>
    <lineage>
        <taxon>Eukaryota</taxon>
        <taxon>Metazoa</taxon>
        <taxon>Ecdysozoa</taxon>
        <taxon>Arthropoda</taxon>
        <taxon>Hexapoda</taxon>
        <taxon>Insecta</taxon>
        <taxon>Pterygota</taxon>
        <taxon>Neoptera</taxon>
        <taxon>Endopterygota</taxon>
        <taxon>Hymenoptera</taxon>
        <taxon>Apocrita</taxon>
        <taxon>Proctotrupomorpha</taxon>
        <taxon>Chalcidoidea</taxon>
        <taxon>Aphelinidae</taxon>
        <taxon>Aphelininae</taxon>
        <taxon>Eretmocerus</taxon>
    </lineage>
</organism>